<dbReference type="Gene3D" id="2.130.10.10">
    <property type="entry name" value="YVTN repeat-like/Quinoprotein amine dehydrogenase"/>
    <property type="match status" value="1"/>
</dbReference>
<dbReference type="InterPro" id="IPR015943">
    <property type="entry name" value="WD40/YVTN_repeat-like_dom_sf"/>
</dbReference>
<comment type="caution">
    <text evidence="1">The sequence shown here is derived from an EMBL/GenBank/DDBJ whole genome shotgun (WGS) entry which is preliminary data.</text>
</comment>
<reference evidence="1 2" key="1">
    <citation type="submission" date="2018-06" db="EMBL/GenBank/DDBJ databases">
        <title>Spirosoma sp. HMF3257 Genome sequencing and assembly.</title>
        <authorList>
            <person name="Kang H."/>
            <person name="Cha I."/>
            <person name="Kim H."/>
            <person name="Kang J."/>
            <person name="Joh K."/>
        </authorList>
    </citation>
    <scope>NUCLEOTIDE SEQUENCE [LARGE SCALE GENOMIC DNA]</scope>
    <source>
        <strain evidence="1 2">HMF3257</strain>
    </source>
</reference>
<keyword evidence="2" id="KW-1185">Reference proteome</keyword>
<evidence type="ECO:0008006" key="3">
    <source>
        <dbReference type="Google" id="ProtNLM"/>
    </source>
</evidence>
<name>A0A327NET3_9BACT</name>
<evidence type="ECO:0000313" key="1">
    <source>
        <dbReference type="EMBL" id="RAI73791.1"/>
    </source>
</evidence>
<dbReference type="OrthoDB" id="9806995at2"/>
<sequence>MSIWKSREGWIKFWWMLLPSIFLAPILLSAQPASFNRPQVLTEAEGLPQGFVSDIIQDQKGFIWMATRDGLCRYDGQRFKVFQPTTETKTSLSFPDVLYLKPDHRGRIWIRNTYKELDLFDPVRETFQNFSRQPYYKRAFSRDSLRQFCPDRRNRLWLYFRYKGLLSIDLTTNRIQYYPIRVRIIVRLMGVL</sequence>
<dbReference type="InterPro" id="IPR011110">
    <property type="entry name" value="Reg_prop"/>
</dbReference>
<dbReference type="AlphaFoldDB" id="A0A327NET3"/>
<evidence type="ECO:0000313" key="2">
    <source>
        <dbReference type="Proteomes" id="UP000249016"/>
    </source>
</evidence>
<organism evidence="1 2">
    <name type="scientific">Spirosoma telluris</name>
    <dbReference type="NCBI Taxonomy" id="2183553"/>
    <lineage>
        <taxon>Bacteria</taxon>
        <taxon>Pseudomonadati</taxon>
        <taxon>Bacteroidota</taxon>
        <taxon>Cytophagia</taxon>
        <taxon>Cytophagales</taxon>
        <taxon>Cytophagaceae</taxon>
        <taxon>Spirosoma</taxon>
    </lineage>
</organism>
<dbReference type="Pfam" id="PF07494">
    <property type="entry name" value="Reg_prop"/>
    <property type="match status" value="1"/>
</dbReference>
<protein>
    <recommendedName>
        <fullName evidence="3">Histidine kinase</fullName>
    </recommendedName>
</protein>
<dbReference type="EMBL" id="QLII01000001">
    <property type="protein sequence ID" value="RAI73791.1"/>
    <property type="molecule type" value="Genomic_DNA"/>
</dbReference>
<gene>
    <name evidence="1" type="ORF">HMF3257_04100</name>
</gene>
<dbReference type="Proteomes" id="UP000249016">
    <property type="component" value="Unassembled WGS sequence"/>
</dbReference>
<accession>A0A327NET3</accession>
<proteinExistence type="predicted"/>
<dbReference type="SUPFAM" id="SSF63829">
    <property type="entry name" value="Calcium-dependent phosphotriesterase"/>
    <property type="match status" value="1"/>
</dbReference>